<evidence type="ECO:0000256" key="1">
    <source>
        <dbReference type="SAM" id="MobiDB-lite"/>
    </source>
</evidence>
<dbReference type="STRING" id="1912961.BU204_05175"/>
<proteinExistence type="predicted"/>
<dbReference type="AlphaFoldDB" id="A0A1Q8CWC3"/>
<evidence type="ECO:0008006" key="4">
    <source>
        <dbReference type="Google" id="ProtNLM"/>
    </source>
</evidence>
<protein>
    <recommendedName>
        <fullName evidence="4">ATP/GTP-binding protein</fullName>
    </recommendedName>
</protein>
<evidence type="ECO:0000313" key="2">
    <source>
        <dbReference type="EMBL" id="OLF18655.1"/>
    </source>
</evidence>
<evidence type="ECO:0000313" key="3">
    <source>
        <dbReference type="Proteomes" id="UP000185596"/>
    </source>
</evidence>
<accession>A0A1Q8CWC3</accession>
<gene>
    <name evidence="2" type="ORF">BU204_05175</name>
</gene>
<reference evidence="2 3" key="1">
    <citation type="submission" date="2016-12" db="EMBL/GenBank/DDBJ databases">
        <title>The draft genome sequence of Actinophytocola sp. 11-183.</title>
        <authorList>
            <person name="Wang W."/>
            <person name="Yuan L."/>
        </authorList>
    </citation>
    <scope>NUCLEOTIDE SEQUENCE [LARGE SCALE GENOMIC DNA]</scope>
    <source>
        <strain evidence="2 3">11-183</strain>
    </source>
</reference>
<dbReference type="EMBL" id="MSIE01000006">
    <property type="protein sequence ID" value="OLF18655.1"/>
    <property type="molecule type" value="Genomic_DNA"/>
</dbReference>
<feature type="region of interest" description="Disordered" evidence="1">
    <location>
        <begin position="1"/>
        <end position="26"/>
    </location>
</feature>
<keyword evidence="3" id="KW-1185">Reference proteome</keyword>
<dbReference type="RefSeq" id="WP_075124385.1">
    <property type="nucleotide sequence ID" value="NZ_MSIE01000006.1"/>
</dbReference>
<organism evidence="2 3">
    <name type="scientific">Actinophytocola xanthii</name>
    <dbReference type="NCBI Taxonomy" id="1912961"/>
    <lineage>
        <taxon>Bacteria</taxon>
        <taxon>Bacillati</taxon>
        <taxon>Actinomycetota</taxon>
        <taxon>Actinomycetes</taxon>
        <taxon>Pseudonocardiales</taxon>
        <taxon>Pseudonocardiaceae</taxon>
    </lineage>
</organism>
<name>A0A1Q8CWC3_9PSEU</name>
<dbReference type="Proteomes" id="UP000185596">
    <property type="component" value="Unassembled WGS sequence"/>
</dbReference>
<sequence length="101" mass="11305">MPRRNRVRRAAGSPAPAPPPLTGGWQRLESAPDGDWLVRRVTGTGTTKLYRCPGCDQEIRPGTAHVVVWPADETGGIADRRHWHEACWTARGRRGPTSRRW</sequence>
<comment type="caution">
    <text evidence="2">The sequence shown here is derived from an EMBL/GenBank/DDBJ whole genome shotgun (WGS) entry which is preliminary data.</text>
</comment>